<gene>
    <name evidence="1" type="ORF">Pan54_01380</name>
</gene>
<evidence type="ECO:0000313" key="1">
    <source>
        <dbReference type="EMBL" id="TWT59432.1"/>
    </source>
</evidence>
<accession>A0A5C5XBY7</accession>
<evidence type="ECO:0000313" key="2">
    <source>
        <dbReference type="Proteomes" id="UP000316095"/>
    </source>
</evidence>
<dbReference type="GO" id="GO:0030246">
    <property type="term" value="F:carbohydrate binding"/>
    <property type="evidence" value="ECO:0007669"/>
    <property type="project" value="InterPro"/>
</dbReference>
<dbReference type="OrthoDB" id="287951at2"/>
<dbReference type="AlphaFoldDB" id="A0A5C5XBY7"/>
<evidence type="ECO:0008006" key="3">
    <source>
        <dbReference type="Google" id="ProtNLM"/>
    </source>
</evidence>
<comment type="caution">
    <text evidence="1">The sequence shown here is derived from an EMBL/GenBank/DDBJ whole genome shotgun (WGS) entry which is preliminary data.</text>
</comment>
<dbReference type="PROSITE" id="PS51257">
    <property type="entry name" value="PROKAR_LIPOPROTEIN"/>
    <property type="match status" value="1"/>
</dbReference>
<dbReference type="Proteomes" id="UP000316095">
    <property type="component" value="Unassembled WGS sequence"/>
</dbReference>
<keyword evidence="2" id="KW-1185">Reference proteome</keyword>
<reference evidence="1 2" key="1">
    <citation type="submission" date="2019-02" db="EMBL/GenBank/DDBJ databases">
        <title>Deep-cultivation of Planctomycetes and their phenomic and genomic characterization uncovers novel biology.</title>
        <authorList>
            <person name="Wiegand S."/>
            <person name="Jogler M."/>
            <person name="Boedeker C."/>
            <person name="Pinto D."/>
            <person name="Vollmers J."/>
            <person name="Rivas-Marin E."/>
            <person name="Kohn T."/>
            <person name="Peeters S.H."/>
            <person name="Heuer A."/>
            <person name="Rast P."/>
            <person name="Oberbeckmann S."/>
            <person name="Bunk B."/>
            <person name="Jeske O."/>
            <person name="Meyerdierks A."/>
            <person name="Storesund J.E."/>
            <person name="Kallscheuer N."/>
            <person name="Luecker S."/>
            <person name="Lage O.M."/>
            <person name="Pohl T."/>
            <person name="Merkel B.J."/>
            <person name="Hornburger P."/>
            <person name="Mueller R.-W."/>
            <person name="Bruemmer F."/>
            <person name="Labrenz M."/>
            <person name="Spormann A.M."/>
            <person name="Op Den Camp H."/>
            <person name="Overmann J."/>
            <person name="Amann R."/>
            <person name="Jetten M.S.M."/>
            <person name="Mascher T."/>
            <person name="Medema M.H."/>
            <person name="Devos D.P."/>
            <person name="Kaster A.-K."/>
            <person name="Ovreas L."/>
            <person name="Rohde M."/>
            <person name="Galperin M.Y."/>
            <person name="Jogler C."/>
        </authorList>
    </citation>
    <scope>NUCLEOTIDE SEQUENCE [LARGE SCALE GENOMIC DNA]</scope>
    <source>
        <strain evidence="1 2">Pan54</strain>
    </source>
</reference>
<protein>
    <recommendedName>
        <fullName evidence="3">Carboxypeptidase regulatory-like domain-containing protein</fullName>
    </recommendedName>
</protein>
<sequence>MLQRQSFGYWSMGLVCLIFVGCSGGDSREYGSLSGIVTLNGKPAPAGTMVTMINPENGAATSAQVRADGAYNFPRAQVGKYNVGFVPQGKETVAETDPDKLNEMINAGTYKEPDAETIIPEKFKTPESSGLTVSVNLGDNSHDFNL</sequence>
<name>A0A5C5XBY7_9PLAN</name>
<dbReference type="RefSeq" id="WP_146501575.1">
    <property type="nucleotide sequence ID" value="NZ_SJPG01000001.1"/>
</dbReference>
<organism evidence="1 2">
    <name type="scientific">Rubinisphaera italica</name>
    <dbReference type="NCBI Taxonomy" id="2527969"/>
    <lineage>
        <taxon>Bacteria</taxon>
        <taxon>Pseudomonadati</taxon>
        <taxon>Planctomycetota</taxon>
        <taxon>Planctomycetia</taxon>
        <taxon>Planctomycetales</taxon>
        <taxon>Planctomycetaceae</taxon>
        <taxon>Rubinisphaera</taxon>
    </lineage>
</organism>
<dbReference type="EMBL" id="SJPG01000001">
    <property type="protein sequence ID" value="TWT59432.1"/>
    <property type="molecule type" value="Genomic_DNA"/>
</dbReference>
<dbReference type="SUPFAM" id="SSF49452">
    <property type="entry name" value="Starch-binding domain-like"/>
    <property type="match status" value="1"/>
</dbReference>
<proteinExistence type="predicted"/>
<dbReference type="InterPro" id="IPR013784">
    <property type="entry name" value="Carb-bd-like_fold"/>
</dbReference>